<dbReference type="RefSeq" id="WP_009210666.1">
    <property type="nucleotide sequence ID" value="NZ_BBWP01000008.1"/>
</dbReference>
<evidence type="ECO:0000313" key="3">
    <source>
        <dbReference type="EMBL" id="EAS49246.1"/>
    </source>
</evidence>
<comment type="caution">
    <text evidence="3">The sequence shown here is derived from an EMBL/GenBank/DDBJ whole genome shotgun (WGS) entry which is preliminary data.</text>
</comment>
<evidence type="ECO:0008006" key="5">
    <source>
        <dbReference type="Google" id="ProtNLM"/>
    </source>
</evidence>
<keyword evidence="2" id="KW-0472">Membrane</keyword>
<evidence type="ECO:0000313" key="4">
    <source>
        <dbReference type="Proteomes" id="UP000000321"/>
    </source>
</evidence>
<dbReference type="HOGENOM" id="CLU_137927_0_0_5"/>
<keyword evidence="2" id="KW-0812">Transmembrane</keyword>
<reference evidence="3 4" key="1">
    <citation type="journal article" date="2008" name="Appl. Environ. Microbiol.">
        <title>Genomic insights into Mn(II) oxidation by the marine alphaproteobacterium Aurantimonas sp. strain SI85-9A1.</title>
        <authorList>
            <person name="Dick G.J."/>
            <person name="Podell S."/>
            <person name="Johnson H.A."/>
            <person name="Rivera-Espinoza Y."/>
            <person name="Bernier-Latmani R."/>
            <person name="McCarthy J.K."/>
            <person name="Torpey J.W."/>
            <person name="Clement B.G."/>
            <person name="Gaasterland T."/>
            <person name="Tebo B.M."/>
        </authorList>
    </citation>
    <scope>NUCLEOTIDE SEQUENCE [LARGE SCALE GENOMIC DNA]</scope>
    <source>
        <strain evidence="3 4">SI85-9A1</strain>
    </source>
</reference>
<feature type="region of interest" description="Disordered" evidence="1">
    <location>
        <begin position="1"/>
        <end position="28"/>
    </location>
</feature>
<dbReference type="Proteomes" id="UP000000321">
    <property type="component" value="Unassembled WGS sequence"/>
</dbReference>
<name>Q1YGH9_AURMS</name>
<evidence type="ECO:0000256" key="2">
    <source>
        <dbReference type="SAM" id="Phobius"/>
    </source>
</evidence>
<dbReference type="EMBL" id="AAPJ01000005">
    <property type="protein sequence ID" value="EAS49246.1"/>
    <property type="molecule type" value="Genomic_DNA"/>
</dbReference>
<feature type="compositionally biased region" description="Basic and acidic residues" evidence="1">
    <location>
        <begin position="40"/>
        <end position="56"/>
    </location>
</feature>
<feature type="compositionally biased region" description="Low complexity" evidence="1">
    <location>
        <begin position="10"/>
        <end position="28"/>
    </location>
</feature>
<feature type="transmembrane region" description="Helical" evidence="2">
    <location>
        <begin position="94"/>
        <end position="115"/>
    </location>
</feature>
<gene>
    <name evidence="3" type="ORF">SI859A1_02847</name>
</gene>
<protein>
    <recommendedName>
        <fullName evidence="5">ATP synthase protein I</fullName>
    </recommendedName>
</protein>
<evidence type="ECO:0000256" key="1">
    <source>
        <dbReference type="SAM" id="MobiDB-lite"/>
    </source>
</evidence>
<dbReference type="AlphaFoldDB" id="Q1YGH9"/>
<keyword evidence="2" id="KW-1133">Transmembrane helix</keyword>
<sequence>MDDPKHGEAGEPTAAARPAVAAGPGAADLDARSAALARRLAEQRQRMPQLRDEPADRSSGMQGVAQGLKIASEFVAGILVGVGIGYLIDQLAGTTPFGLIVFLMIGFAAGVLNVIRGVSGTTPPHGRGPA</sequence>
<feature type="region of interest" description="Disordered" evidence="1">
    <location>
        <begin position="40"/>
        <end position="60"/>
    </location>
</feature>
<dbReference type="InterPro" id="IPR032820">
    <property type="entry name" value="ATPase_put"/>
</dbReference>
<dbReference type="Pfam" id="PF09527">
    <property type="entry name" value="ATPase_gene1"/>
    <property type="match status" value="1"/>
</dbReference>
<organism evidence="3 4">
    <name type="scientific">Aurantimonas manganoxydans (strain ATCC BAA-1229 / DSM 21871 / SI85-9A1)</name>
    <dbReference type="NCBI Taxonomy" id="287752"/>
    <lineage>
        <taxon>Bacteria</taxon>
        <taxon>Pseudomonadati</taxon>
        <taxon>Pseudomonadota</taxon>
        <taxon>Alphaproteobacteria</taxon>
        <taxon>Hyphomicrobiales</taxon>
        <taxon>Aurantimonadaceae</taxon>
        <taxon>Aurantimonas</taxon>
    </lineage>
</organism>
<accession>Q1YGH9</accession>
<keyword evidence="4" id="KW-1185">Reference proteome</keyword>
<proteinExistence type="predicted"/>
<feature type="transmembrane region" description="Helical" evidence="2">
    <location>
        <begin position="70"/>
        <end position="88"/>
    </location>
</feature>
<dbReference type="BioCyc" id="AURANTIMONAS:SI859A1_02847-MONOMER"/>